<sequence>MMRLLFAIGLLILCSSASAAEKTQALDGSSFGDTWPLTFEKATVSCVNGAYAFVYDSATGNRYPLNGMASNAVKSGKMEGYDLDTVWKDDPNYSGVKMSLSPVLDSSLNLCK</sequence>
<dbReference type="InterPro" id="IPR019648">
    <property type="entry name" value="YebY"/>
</dbReference>
<reference evidence="2" key="2">
    <citation type="submission" date="2018-07" db="EMBL/GenBank/DDBJ databases">
        <authorList>
            <consortium name="NCBI Pathogen Detection Project"/>
        </authorList>
    </citation>
    <scope>NUCLEOTIDE SEQUENCE</scope>
    <source>
        <strain evidence="2">BCW_4019</strain>
    </source>
</reference>
<protein>
    <submittedName>
        <fullName evidence="2">DUF2511 domain-containing protein</fullName>
    </submittedName>
</protein>
<proteinExistence type="predicted"/>
<gene>
    <name evidence="2" type="ORF">G4P57_002704</name>
</gene>
<feature type="signal peptide" evidence="1">
    <location>
        <begin position="1"/>
        <end position="19"/>
    </location>
</feature>
<reference evidence="2" key="1">
    <citation type="journal article" date="2018" name="Genome Biol.">
        <title>SKESA: strategic k-mer extension for scrupulous assemblies.</title>
        <authorList>
            <person name="Souvorov A."/>
            <person name="Agarwala R."/>
            <person name="Lipman D.J."/>
        </authorList>
    </citation>
    <scope>NUCLEOTIDE SEQUENCE</scope>
    <source>
        <strain evidence="2">BCW_4019</strain>
    </source>
</reference>
<dbReference type="EMBL" id="DAASYR010000022">
    <property type="protein sequence ID" value="HAE7572242.1"/>
    <property type="molecule type" value="Genomic_DNA"/>
</dbReference>
<keyword evidence="1" id="KW-0732">Signal</keyword>
<evidence type="ECO:0000256" key="1">
    <source>
        <dbReference type="SAM" id="SignalP"/>
    </source>
</evidence>
<evidence type="ECO:0000313" key="2">
    <source>
        <dbReference type="EMBL" id="HAE7572242.1"/>
    </source>
</evidence>
<comment type="caution">
    <text evidence="2">The sequence shown here is derived from an EMBL/GenBank/DDBJ whole genome shotgun (WGS) entry which is preliminary data.</text>
</comment>
<dbReference type="AlphaFoldDB" id="A0A736MD07"/>
<accession>A0A736MD07</accession>
<organism evidence="2">
    <name type="scientific">Salmonella enterica subsp. enterica serovar 4,[5],12:b:-</name>
    <dbReference type="NCBI Taxonomy" id="1340177"/>
    <lineage>
        <taxon>Bacteria</taxon>
        <taxon>Pseudomonadati</taxon>
        <taxon>Pseudomonadota</taxon>
        <taxon>Gammaproteobacteria</taxon>
        <taxon>Enterobacterales</taxon>
        <taxon>Enterobacteriaceae</taxon>
        <taxon>Salmonella</taxon>
    </lineage>
</organism>
<name>A0A736MD07_SALET</name>
<dbReference type="Pfam" id="PF10709">
    <property type="entry name" value="DUF2511"/>
    <property type="match status" value="1"/>
</dbReference>
<feature type="chain" id="PRO_5028453783" evidence="1">
    <location>
        <begin position="20"/>
        <end position="112"/>
    </location>
</feature>